<dbReference type="GO" id="GO:0051539">
    <property type="term" value="F:4 iron, 4 sulfur cluster binding"/>
    <property type="evidence" value="ECO:0007669"/>
    <property type="project" value="UniProtKB-KW"/>
</dbReference>
<dbReference type="OrthoDB" id="230142at2157"/>
<proteinExistence type="predicted"/>
<dbReference type="PANTHER" id="PTHR36214:SF3">
    <property type="entry name" value="ACETYL-COA DECARBONYLASE_SYNTHASE COMPLEX SUBUNIT GAMMA"/>
    <property type="match status" value="1"/>
</dbReference>
<dbReference type="Gene3D" id="3.30.70.20">
    <property type="match status" value="1"/>
</dbReference>
<sequence length="152" mass="16686">MTNVMEIYNLLPKTNCKKCGKSTCMAFAVDLFSRKMSIDDCPPLLEDKFQDNYQKLSELIEPAGDVSETGLIVHEERCTGCGNCVVACPVNVSYDPKGTAIGKAPTSEKVILKVVDGIVRTSSLHECRRYGDEKILCNACIITCPTKAIEFV</sequence>
<dbReference type="GeneID" id="10822263"/>
<keyword evidence="2" id="KW-0479">Metal-binding</keyword>
<keyword evidence="8" id="KW-1185">Reference proteome</keyword>
<dbReference type="InterPro" id="IPR007202">
    <property type="entry name" value="4Fe-4S_dom"/>
</dbReference>
<evidence type="ECO:0000259" key="6">
    <source>
        <dbReference type="PROSITE" id="PS51656"/>
    </source>
</evidence>
<dbReference type="PANTHER" id="PTHR36214">
    <property type="match status" value="1"/>
</dbReference>
<dbReference type="Pfam" id="PF00037">
    <property type="entry name" value="Fer4"/>
    <property type="match status" value="1"/>
</dbReference>
<dbReference type="GO" id="GO:0016491">
    <property type="term" value="F:oxidoreductase activity"/>
    <property type="evidence" value="ECO:0007669"/>
    <property type="project" value="UniProtKB-ARBA"/>
</dbReference>
<dbReference type="STRING" id="679901.Mzhil_0652"/>
<evidence type="ECO:0000259" key="5">
    <source>
        <dbReference type="PROSITE" id="PS51379"/>
    </source>
</evidence>
<dbReference type="RefSeq" id="WP_013897958.1">
    <property type="nucleotide sequence ID" value="NC_015676.1"/>
</dbReference>
<evidence type="ECO:0000256" key="4">
    <source>
        <dbReference type="ARBA" id="ARBA00023014"/>
    </source>
</evidence>
<dbReference type="HOGENOM" id="CLU_1718204_0_0_2"/>
<dbReference type="GO" id="GO:0046872">
    <property type="term" value="F:metal ion binding"/>
    <property type="evidence" value="ECO:0007669"/>
    <property type="project" value="UniProtKB-KW"/>
</dbReference>
<dbReference type="SUPFAM" id="SSF54862">
    <property type="entry name" value="4Fe-4S ferredoxins"/>
    <property type="match status" value="1"/>
</dbReference>
<dbReference type="InterPro" id="IPR051069">
    <property type="entry name" value="ACDS_complex_subunit"/>
</dbReference>
<dbReference type="Proteomes" id="UP000006622">
    <property type="component" value="Chromosome"/>
</dbReference>
<reference evidence="7" key="1">
    <citation type="submission" date="2010-07" db="EMBL/GenBank/DDBJ databases">
        <title>The complete genome of Methanosalsum zhilinae DSM 4017.</title>
        <authorList>
            <consortium name="US DOE Joint Genome Institute (JGI-PGF)"/>
            <person name="Lucas S."/>
            <person name="Copeland A."/>
            <person name="Lapidus A."/>
            <person name="Glavina del Rio T."/>
            <person name="Dalin E."/>
            <person name="Tice H."/>
            <person name="Bruce D."/>
            <person name="Goodwin L."/>
            <person name="Pitluck S."/>
            <person name="Kyrpides N."/>
            <person name="Mavromatis K."/>
            <person name="Ovchinnikova G."/>
            <person name="Daligault H."/>
            <person name="Detter J.C."/>
            <person name="Han C."/>
            <person name="Tapia R."/>
            <person name="Larimer F."/>
            <person name="Land M."/>
            <person name="Hauser L."/>
            <person name="Markowitz V."/>
            <person name="Cheng J.-F."/>
            <person name="Hugenholtz P."/>
            <person name="Woyke T."/>
            <person name="Wu D."/>
            <person name="Spring S."/>
            <person name="Schueler E."/>
            <person name="Brambilla E."/>
            <person name="Klenk H.-P."/>
            <person name="Eisen J.A."/>
        </authorList>
    </citation>
    <scope>NUCLEOTIDE SEQUENCE</scope>
    <source>
        <strain evidence="7">DSM 4017</strain>
    </source>
</reference>
<dbReference type="Gene3D" id="1.10.15.40">
    <property type="entry name" value="Electron transport complex subunit B, putative Fe-S cluster"/>
    <property type="match status" value="1"/>
</dbReference>
<organism evidence="7 8">
    <name type="scientific">Methanosalsum zhilinae (strain DSM 4017 / NBRC 107636 / OCM 62 / WeN5)</name>
    <name type="common">Methanohalophilus zhilinae</name>
    <dbReference type="NCBI Taxonomy" id="679901"/>
    <lineage>
        <taxon>Archaea</taxon>
        <taxon>Methanobacteriati</taxon>
        <taxon>Methanobacteriota</taxon>
        <taxon>Stenosarchaea group</taxon>
        <taxon>Methanomicrobia</taxon>
        <taxon>Methanosarcinales</taxon>
        <taxon>Methanosarcinaceae</taxon>
        <taxon>Methanosalsum</taxon>
    </lineage>
</organism>
<feature type="domain" description="4Fe-4S" evidence="6">
    <location>
        <begin position="1"/>
        <end position="58"/>
    </location>
</feature>
<dbReference type="EMBL" id="CP002101">
    <property type="protein sequence ID" value="AEH60519.1"/>
    <property type="molecule type" value="Genomic_DNA"/>
</dbReference>
<dbReference type="Pfam" id="PF04060">
    <property type="entry name" value="FeS"/>
    <property type="match status" value="1"/>
</dbReference>
<evidence type="ECO:0000256" key="3">
    <source>
        <dbReference type="ARBA" id="ARBA00023004"/>
    </source>
</evidence>
<dbReference type="InterPro" id="IPR017896">
    <property type="entry name" value="4Fe4S_Fe-S-bd"/>
</dbReference>
<accession>F7XK54</accession>
<feature type="domain" description="4Fe-4S ferredoxin-type" evidence="5">
    <location>
        <begin position="69"/>
        <end position="98"/>
    </location>
</feature>
<gene>
    <name evidence="7" type="ordered locus">Mzhil_0652</name>
</gene>
<evidence type="ECO:0000313" key="7">
    <source>
        <dbReference type="EMBL" id="AEH60519.1"/>
    </source>
</evidence>
<name>F7XK54_METZD</name>
<evidence type="ECO:0000256" key="2">
    <source>
        <dbReference type="ARBA" id="ARBA00022723"/>
    </source>
</evidence>
<dbReference type="AlphaFoldDB" id="F7XK54"/>
<dbReference type="InterPro" id="IPR017900">
    <property type="entry name" value="4Fe4S_Fe_S_CS"/>
</dbReference>
<keyword evidence="4" id="KW-0411">Iron-sulfur</keyword>
<keyword evidence="3" id="KW-0408">Iron</keyword>
<evidence type="ECO:0000313" key="8">
    <source>
        <dbReference type="Proteomes" id="UP000006622"/>
    </source>
</evidence>
<dbReference type="PROSITE" id="PS51656">
    <property type="entry name" value="4FE4S"/>
    <property type="match status" value="1"/>
</dbReference>
<dbReference type="PROSITE" id="PS51379">
    <property type="entry name" value="4FE4S_FER_2"/>
    <property type="match status" value="1"/>
</dbReference>
<dbReference type="KEGG" id="mzh:Mzhil_0652"/>
<dbReference type="PROSITE" id="PS00198">
    <property type="entry name" value="4FE4S_FER_1"/>
    <property type="match status" value="1"/>
</dbReference>
<evidence type="ECO:0000256" key="1">
    <source>
        <dbReference type="ARBA" id="ARBA00022485"/>
    </source>
</evidence>
<protein>
    <submittedName>
        <fullName evidence="7">Fe-S cluster domain protein</fullName>
    </submittedName>
</protein>
<keyword evidence="1" id="KW-0004">4Fe-4S</keyword>